<name>A0A2W5KVT4_SPHMC</name>
<evidence type="ECO:0000313" key="4">
    <source>
        <dbReference type="Proteomes" id="UP000248597"/>
    </source>
</evidence>
<accession>A0A2W5KVT4</accession>
<protein>
    <recommendedName>
        <fullName evidence="2">CBU-0592-like domain-containing protein</fullName>
    </recommendedName>
</protein>
<evidence type="ECO:0000256" key="1">
    <source>
        <dbReference type="SAM" id="Phobius"/>
    </source>
</evidence>
<feature type="domain" description="CBU-0592-like" evidence="2">
    <location>
        <begin position="7"/>
        <end position="80"/>
    </location>
</feature>
<keyword evidence="1" id="KW-0472">Membrane</keyword>
<dbReference type="Pfam" id="PF26604">
    <property type="entry name" value="CBU_0592"/>
    <property type="match status" value="1"/>
</dbReference>
<dbReference type="NCBIfam" id="NF047864">
    <property type="entry name" value="CBU_0592_membra"/>
    <property type="match status" value="1"/>
</dbReference>
<organism evidence="3 4">
    <name type="scientific">Sphingopyxis macrogoltabida</name>
    <name type="common">Sphingomonas macrogoltabidus</name>
    <dbReference type="NCBI Taxonomy" id="33050"/>
    <lineage>
        <taxon>Bacteria</taxon>
        <taxon>Pseudomonadati</taxon>
        <taxon>Pseudomonadota</taxon>
        <taxon>Alphaproteobacteria</taxon>
        <taxon>Sphingomonadales</taxon>
        <taxon>Sphingomonadaceae</taxon>
        <taxon>Sphingopyxis</taxon>
    </lineage>
</organism>
<feature type="transmembrane region" description="Helical" evidence="1">
    <location>
        <begin position="6"/>
        <end position="23"/>
    </location>
</feature>
<dbReference type="AlphaFoldDB" id="A0A2W5KVT4"/>
<dbReference type="EMBL" id="QFPJ01000036">
    <property type="protein sequence ID" value="PZQ21122.1"/>
    <property type="molecule type" value="Genomic_DNA"/>
</dbReference>
<evidence type="ECO:0000313" key="3">
    <source>
        <dbReference type="EMBL" id="PZQ21122.1"/>
    </source>
</evidence>
<comment type="caution">
    <text evidence="3">The sequence shown here is derived from an EMBL/GenBank/DDBJ whole genome shotgun (WGS) entry which is preliminary data.</text>
</comment>
<dbReference type="Proteomes" id="UP000248597">
    <property type="component" value="Unassembled WGS sequence"/>
</dbReference>
<proteinExistence type="predicted"/>
<reference evidence="3 4" key="1">
    <citation type="submission" date="2017-08" db="EMBL/GenBank/DDBJ databases">
        <title>Infants hospitalized years apart are colonized by the same room-sourced microbial strains.</title>
        <authorList>
            <person name="Brooks B."/>
            <person name="Olm M.R."/>
            <person name="Firek B.A."/>
            <person name="Baker R."/>
            <person name="Thomas B.C."/>
            <person name="Morowitz M.J."/>
            <person name="Banfield J.F."/>
        </authorList>
    </citation>
    <scope>NUCLEOTIDE SEQUENCE [LARGE SCALE GENOMIC DNA]</scope>
    <source>
        <strain evidence="3">S2_005_003_R2_47</strain>
    </source>
</reference>
<feature type="transmembrane region" description="Helical" evidence="1">
    <location>
        <begin position="35"/>
        <end position="52"/>
    </location>
</feature>
<dbReference type="InterPro" id="IPR058058">
    <property type="entry name" value="CBU_0592-like"/>
</dbReference>
<gene>
    <name evidence="3" type="ORF">DI569_13180</name>
</gene>
<sequence length="84" mass="8785">MSPTAATVIGLIGSTIVLAAFAYANSTEKMDPLRFNMMNLAGAALLMISLSVQFNLAAFVLEAAWAAIALWGIARALKRRGSAA</sequence>
<evidence type="ECO:0000259" key="2">
    <source>
        <dbReference type="Pfam" id="PF26604"/>
    </source>
</evidence>
<keyword evidence="1" id="KW-1133">Transmembrane helix</keyword>
<keyword evidence="1" id="KW-0812">Transmembrane</keyword>